<dbReference type="EMBL" id="UYRT01082705">
    <property type="protein sequence ID" value="VDN26361.1"/>
    <property type="molecule type" value="Genomic_DNA"/>
</dbReference>
<sequence>MFIFSVLLSRSSHSLMNDRRDGGEEENKENEPALTGAPSDADLPQCEAGDEGGSSVEDGDLEITPEQLSEQLFQAWQNELHAPRLLPHKEYTVDLMIELLEAMEDNFNNCEDKRALKVTLHKVEVMRLSYVVHDYIRKRLRKVSFDFLRLSLSSEYLISKLVSDIALESLILLKYTSSRPVLS</sequence>
<dbReference type="PANTHER" id="PTHR21206">
    <property type="entry name" value="SLD5 PROTEIN"/>
    <property type="match status" value="1"/>
</dbReference>
<dbReference type="GO" id="GO:0006261">
    <property type="term" value="P:DNA-templated DNA replication"/>
    <property type="evidence" value="ECO:0007669"/>
    <property type="project" value="InterPro"/>
</dbReference>
<organism evidence="4">
    <name type="scientific">Gongylonema pulchrum</name>
    <dbReference type="NCBI Taxonomy" id="637853"/>
    <lineage>
        <taxon>Eukaryota</taxon>
        <taxon>Metazoa</taxon>
        <taxon>Ecdysozoa</taxon>
        <taxon>Nematoda</taxon>
        <taxon>Chromadorea</taxon>
        <taxon>Rhabditida</taxon>
        <taxon>Spirurina</taxon>
        <taxon>Spiruromorpha</taxon>
        <taxon>Spiruroidea</taxon>
        <taxon>Gongylonematidae</taxon>
        <taxon>Gongylonema</taxon>
    </lineage>
</organism>
<evidence type="ECO:0000313" key="3">
    <source>
        <dbReference type="Proteomes" id="UP000271098"/>
    </source>
</evidence>
<feature type="region of interest" description="Disordered" evidence="1">
    <location>
        <begin position="15"/>
        <end position="59"/>
    </location>
</feature>
<dbReference type="WBParaSite" id="GPUH_0001565201-mRNA-1">
    <property type="protein sequence ID" value="GPUH_0001565201-mRNA-1"/>
    <property type="gene ID" value="GPUH_0001565201"/>
</dbReference>
<reference evidence="4" key="1">
    <citation type="submission" date="2016-06" db="UniProtKB">
        <authorList>
            <consortium name="WormBaseParasite"/>
        </authorList>
    </citation>
    <scope>IDENTIFICATION</scope>
</reference>
<keyword evidence="3" id="KW-1185">Reference proteome</keyword>
<dbReference type="SUPFAM" id="SSF158573">
    <property type="entry name" value="GINS helical bundle-like"/>
    <property type="match status" value="1"/>
</dbReference>
<evidence type="ECO:0000313" key="4">
    <source>
        <dbReference type="WBParaSite" id="GPUH_0001565201-mRNA-1"/>
    </source>
</evidence>
<evidence type="ECO:0000313" key="2">
    <source>
        <dbReference type="EMBL" id="VDN26361.1"/>
    </source>
</evidence>
<proteinExistence type="predicted"/>
<dbReference type="InterPro" id="IPR036224">
    <property type="entry name" value="GINS_bundle-like_dom_sf"/>
</dbReference>
<evidence type="ECO:0000256" key="1">
    <source>
        <dbReference type="SAM" id="MobiDB-lite"/>
    </source>
</evidence>
<protein>
    <submittedName>
        <fullName evidence="4">GINS complex subunit 4</fullName>
    </submittedName>
</protein>
<reference evidence="2 3" key="2">
    <citation type="submission" date="2018-11" db="EMBL/GenBank/DDBJ databases">
        <authorList>
            <consortium name="Pathogen Informatics"/>
        </authorList>
    </citation>
    <scope>NUCLEOTIDE SEQUENCE [LARGE SCALE GENOMIC DNA]</scope>
</reference>
<accession>A0A183E3T9</accession>
<dbReference type="GO" id="GO:0000811">
    <property type="term" value="C:GINS complex"/>
    <property type="evidence" value="ECO:0007669"/>
    <property type="project" value="TreeGrafter"/>
</dbReference>
<dbReference type="AlphaFoldDB" id="A0A183E3T9"/>
<dbReference type="Gene3D" id="1.20.58.1030">
    <property type="match status" value="1"/>
</dbReference>
<dbReference type="PANTHER" id="PTHR21206:SF0">
    <property type="entry name" value="DNA REPLICATION COMPLEX GINS PROTEIN SLD5"/>
    <property type="match status" value="1"/>
</dbReference>
<dbReference type="GO" id="GO:0000727">
    <property type="term" value="P:double-strand break repair via break-induced replication"/>
    <property type="evidence" value="ECO:0007669"/>
    <property type="project" value="TreeGrafter"/>
</dbReference>
<dbReference type="InterPro" id="IPR008591">
    <property type="entry name" value="GINS_Sld5"/>
</dbReference>
<gene>
    <name evidence="2" type="ORF">GPUH_LOCUS15628</name>
</gene>
<dbReference type="Proteomes" id="UP000271098">
    <property type="component" value="Unassembled WGS sequence"/>
</dbReference>
<name>A0A183E3T9_9BILA</name>
<dbReference type="OrthoDB" id="338231at2759"/>